<proteinExistence type="inferred from homology"/>
<evidence type="ECO:0000256" key="7">
    <source>
        <dbReference type="ARBA" id="ARBA00023277"/>
    </source>
</evidence>
<dbReference type="GO" id="GO:0004856">
    <property type="term" value="F:D-xylulokinase activity"/>
    <property type="evidence" value="ECO:0007669"/>
    <property type="project" value="UniProtKB-UniRule"/>
</dbReference>
<name>A0A653RUK5_BACAB</name>
<keyword evidence="5 8" id="KW-0418">Kinase</keyword>
<dbReference type="GO" id="GO:0042732">
    <property type="term" value="P:D-xylose metabolic process"/>
    <property type="evidence" value="ECO:0007669"/>
    <property type="project" value="UniProtKB-KW"/>
</dbReference>
<dbReference type="Pfam" id="PF02782">
    <property type="entry name" value="FGGY_C"/>
    <property type="match status" value="1"/>
</dbReference>
<evidence type="ECO:0000256" key="3">
    <source>
        <dbReference type="ARBA" id="ARBA00022679"/>
    </source>
</evidence>
<comment type="similarity">
    <text evidence="1 8 9">Belongs to the FGGY kinase family.</text>
</comment>
<protein>
    <recommendedName>
        <fullName evidence="8 10">Xylulose kinase</fullName>
        <shortName evidence="8 10">Xylulokinase</shortName>
        <ecNumber evidence="8 10">2.7.1.17</ecNumber>
    </recommendedName>
</protein>
<evidence type="ECO:0000256" key="5">
    <source>
        <dbReference type="ARBA" id="ARBA00022777"/>
    </source>
</evidence>
<keyword evidence="3 8" id="KW-0808">Transferase</keyword>
<dbReference type="GO" id="GO:0005524">
    <property type="term" value="F:ATP binding"/>
    <property type="evidence" value="ECO:0007669"/>
    <property type="project" value="UniProtKB-UniRule"/>
</dbReference>
<dbReference type="GO" id="GO:0005998">
    <property type="term" value="P:xylulose catabolic process"/>
    <property type="evidence" value="ECO:0007669"/>
    <property type="project" value="UniProtKB-UniRule"/>
</dbReference>
<keyword evidence="4 8" id="KW-0547">Nucleotide-binding</keyword>
<dbReference type="PROSITE" id="PS00933">
    <property type="entry name" value="FGGY_KINASES_1"/>
    <property type="match status" value="1"/>
</dbReference>
<dbReference type="Proteomes" id="UP000433089">
    <property type="component" value="Unassembled WGS sequence"/>
</dbReference>
<dbReference type="InterPro" id="IPR018483">
    <property type="entry name" value="Carb_kinase_FGGY_CS"/>
</dbReference>
<evidence type="ECO:0000256" key="4">
    <source>
        <dbReference type="ARBA" id="ARBA00022741"/>
    </source>
</evidence>
<dbReference type="PIRSF" id="PIRSF000538">
    <property type="entry name" value="GlpK"/>
    <property type="match status" value="1"/>
</dbReference>
<feature type="domain" description="Carbohydrate kinase FGGY N-terminal" evidence="11">
    <location>
        <begin position="3"/>
        <end position="246"/>
    </location>
</feature>
<evidence type="ECO:0000256" key="2">
    <source>
        <dbReference type="ARBA" id="ARBA00022629"/>
    </source>
</evidence>
<evidence type="ECO:0000313" key="13">
    <source>
        <dbReference type="EMBL" id="VXB58584.1"/>
    </source>
</evidence>
<dbReference type="Pfam" id="PF00370">
    <property type="entry name" value="FGGY_N"/>
    <property type="match status" value="1"/>
</dbReference>
<gene>
    <name evidence="8 10 13" type="primary">xylB</name>
    <name evidence="13" type="ORF">BACI348_41069</name>
</gene>
<evidence type="ECO:0000256" key="9">
    <source>
        <dbReference type="RuleBase" id="RU003733"/>
    </source>
</evidence>
<evidence type="ECO:0000259" key="12">
    <source>
        <dbReference type="Pfam" id="PF02782"/>
    </source>
</evidence>
<organism evidence="13 14">
    <name type="scientific">Bacillus altitudinis</name>
    <dbReference type="NCBI Taxonomy" id="293387"/>
    <lineage>
        <taxon>Bacteria</taxon>
        <taxon>Bacillati</taxon>
        <taxon>Bacillota</taxon>
        <taxon>Bacilli</taxon>
        <taxon>Bacillales</taxon>
        <taxon>Bacillaceae</taxon>
        <taxon>Bacillus</taxon>
    </lineage>
</organism>
<reference evidence="13 14" key="1">
    <citation type="submission" date="2019-10" db="EMBL/GenBank/DDBJ databases">
        <authorList>
            <person name="Karimi E."/>
        </authorList>
    </citation>
    <scope>NUCLEOTIDE SEQUENCE [LARGE SCALE GENOMIC DNA]</scope>
    <source>
        <strain evidence="13">Bacillus sp. 348</strain>
    </source>
</reference>
<dbReference type="SUPFAM" id="SSF53067">
    <property type="entry name" value="Actin-like ATPase domain"/>
    <property type="match status" value="2"/>
</dbReference>
<sequence>MKYVMGIDLGTSGVKAILVDESGKVCCETTKSYRLIQSKPGYCEQNPEDWVEQTMAAMTELMERKPVQSMQVEGISFSGQMHGLVLLDESLQVLRPAILWNDTRTTPQCVRMTEKLGGRLQAITKNQALEGFTLPKLLWVKEHEPEIDQRIHLFLLPKDYVRYRLTGAIHMDYSDAAGTLLLDIGEQTWSEEICQTFDIPIRICPPLVSSEAEVGTLLPQIAKETGMTEEAKVFAGGADNACGAIGAGILSSGHTLCSIGTSGVILSYEENHNRELNGNLHLFHHAKKDAFYTMGVTLSAGYSLDWIKSLLAPNDSFKALLAGAKDIAPGANGLLFTPYLVGERTPHADSVIRGSFIGLDSRHEKAHMVRAVLEGITFSLNESIALFRQAGKRIDAIVSIGGGARSHTWLQMQADIFQAKVIQLENEQGPALGAAMLAAVGCGWYQSLEACADQFIHQAAVFTPNQQHVDVYDHLFRLYQSIYTNTRDIHAGLAQYR</sequence>
<feature type="domain" description="Carbohydrate kinase FGGY C-terminal" evidence="12">
    <location>
        <begin position="256"/>
        <end position="441"/>
    </location>
</feature>
<keyword evidence="7 8" id="KW-0119">Carbohydrate metabolism</keyword>
<dbReference type="EC" id="2.7.1.17" evidence="8 10"/>
<dbReference type="InterPro" id="IPR006000">
    <property type="entry name" value="Xylulokinase"/>
</dbReference>
<dbReference type="PANTHER" id="PTHR43095:SF5">
    <property type="entry name" value="XYLULOSE KINASE"/>
    <property type="match status" value="1"/>
</dbReference>
<dbReference type="InterPro" id="IPR018485">
    <property type="entry name" value="FGGY_C"/>
</dbReference>
<evidence type="ECO:0000256" key="10">
    <source>
        <dbReference type="RuleBase" id="RU364073"/>
    </source>
</evidence>
<accession>A0A653RUK5</accession>
<dbReference type="InterPro" id="IPR043129">
    <property type="entry name" value="ATPase_NBD"/>
</dbReference>
<dbReference type="PROSITE" id="PS00445">
    <property type="entry name" value="FGGY_KINASES_2"/>
    <property type="match status" value="1"/>
</dbReference>
<keyword evidence="2 8" id="KW-0859">Xylose metabolism</keyword>
<dbReference type="RefSeq" id="WP_159159714.1">
    <property type="nucleotide sequence ID" value="NZ_LR732831.1"/>
</dbReference>
<evidence type="ECO:0000256" key="6">
    <source>
        <dbReference type="ARBA" id="ARBA00022840"/>
    </source>
</evidence>
<dbReference type="AlphaFoldDB" id="A0A653RUK5"/>
<evidence type="ECO:0000313" key="14">
    <source>
        <dbReference type="Proteomes" id="UP000433089"/>
    </source>
</evidence>
<feature type="active site" description="Proton acceptor" evidence="8">
    <location>
        <position position="239"/>
    </location>
</feature>
<comment type="function">
    <text evidence="8">Catalyzes the phosphorylation of D-xylulose to D-xylulose 5-phosphate.</text>
</comment>
<evidence type="ECO:0000259" key="11">
    <source>
        <dbReference type="Pfam" id="PF00370"/>
    </source>
</evidence>
<dbReference type="HAMAP" id="MF_02220">
    <property type="entry name" value="XylB"/>
    <property type="match status" value="1"/>
</dbReference>
<dbReference type="Gene3D" id="3.30.420.40">
    <property type="match status" value="2"/>
</dbReference>
<dbReference type="EMBL" id="CABWLH010000009">
    <property type="protein sequence ID" value="VXB58584.1"/>
    <property type="molecule type" value="Genomic_DNA"/>
</dbReference>
<dbReference type="CDD" id="cd07808">
    <property type="entry name" value="ASKHA_NBD_FGGY_EcXK-like"/>
    <property type="match status" value="1"/>
</dbReference>
<evidence type="ECO:0000256" key="1">
    <source>
        <dbReference type="ARBA" id="ARBA00009156"/>
    </source>
</evidence>
<dbReference type="InterPro" id="IPR018484">
    <property type="entry name" value="FGGY_N"/>
</dbReference>
<dbReference type="InterPro" id="IPR000577">
    <property type="entry name" value="Carb_kinase_FGGY"/>
</dbReference>
<dbReference type="PANTHER" id="PTHR43095">
    <property type="entry name" value="SUGAR KINASE"/>
    <property type="match status" value="1"/>
</dbReference>
<dbReference type="NCBIfam" id="TIGR01312">
    <property type="entry name" value="XylB"/>
    <property type="match status" value="1"/>
</dbReference>
<feature type="site" description="Important for activity" evidence="8">
    <location>
        <position position="8"/>
    </location>
</feature>
<evidence type="ECO:0000256" key="8">
    <source>
        <dbReference type="HAMAP-Rule" id="MF_02220"/>
    </source>
</evidence>
<comment type="catalytic activity">
    <reaction evidence="8 10">
        <text>D-xylulose + ATP = D-xylulose 5-phosphate + ADP + H(+)</text>
        <dbReference type="Rhea" id="RHEA:10964"/>
        <dbReference type="ChEBI" id="CHEBI:15378"/>
        <dbReference type="ChEBI" id="CHEBI:17140"/>
        <dbReference type="ChEBI" id="CHEBI:30616"/>
        <dbReference type="ChEBI" id="CHEBI:57737"/>
        <dbReference type="ChEBI" id="CHEBI:456216"/>
        <dbReference type="EC" id="2.7.1.17"/>
    </reaction>
</comment>
<feature type="binding site" evidence="8">
    <location>
        <begin position="81"/>
        <end position="82"/>
    </location>
    <ligand>
        <name>substrate</name>
    </ligand>
</feature>
<keyword evidence="6 8" id="KW-0067">ATP-binding</keyword>
<dbReference type="InterPro" id="IPR050406">
    <property type="entry name" value="FGGY_Carb_Kinase"/>
</dbReference>